<dbReference type="OrthoDB" id="10261951at2759"/>
<dbReference type="EMBL" id="LFRF01000022">
    <property type="protein sequence ID" value="KND88874.1"/>
    <property type="molecule type" value="Genomic_DNA"/>
</dbReference>
<protein>
    <submittedName>
        <fullName evidence="1">Uncharacterized protein</fullName>
    </submittedName>
</protein>
<comment type="caution">
    <text evidence="1">The sequence shown here is derived from an EMBL/GenBank/DDBJ whole genome shotgun (WGS) entry which is preliminary data.</text>
</comment>
<name>A0A0L0N4D3_TOLOC</name>
<gene>
    <name evidence="1" type="ORF">TOPH_06499</name>
</gene>
<evidence type="ECO:0000313" key="1">
    <source>
        <dbReference type="EMBL" id="KND88874.1"/>
    </source>
</evidence>
<reference evidence="1 2" key="1">
    <citation type="journal article" date="2015" name="BMC Genomics">
        <title>The genome of the truffle-parasite Tolypocladium ophioglossoides and the evolution of antifungal peptaibiotics.</title>
        <authorList>
            <person name="Quandt C.A."/>
            <person name="Bushley K.E."/>
            <person name="Spatafora J.W."/>
        </authorList>
    </citation>
    <scope>NUCLEOTIDE SEQUENCE [LARGE SCALE GENOMIC DNA]</scope>
    <source>
        <strain evidence="1 2">CBS 100239</strain>
    </source>
</reference>
<accession>A0A0L0N4D3</accession>
<evidence type="ECO:0000313" key="2">
    <source>
        <dbReference type="Proteomes" id="UP000036947"/>
    </source>
</evidence>
<proteinExistence type="predicted"/>
<organism evidence="1 2">
    <name type="scientific">Tolypocladium ophioglossoides (strain CBS 100239)</name>
    <name type="common">Snaketongue truffleclub</name>
    <name type="synonym">Elaphocordyceps ophioglossoides</name>
    <dbReference type="NCBI Taxonomy" id="1163406"/>
    <lineage>
        <taxon>Eukaryota</taxon>
        <taxon>Fungi</taxon>
        <taxon>Dikarya</taxon>
        <taxon>Ascomycota</taxon>
        <taxon>Pezizomycotina</taxon>
        <taxon>Sordariomycetes</taxon>
        <taxon>Hypocreomycetidae</taxon>
        <taxon>Hypocreales</taxon>
        <taxon>Ophiocordycipitaceae</taxon>
        <taxon>Tolypocladium</taxon>
    </lineage>
</organism>
<keyword evidence="2" id="KW-1185">Reference proteome</keyword>
<sequence length="285" mass="31560">MTTSPVNAAAALREAFVFLRYRPADDEALIGTVNHDSSWSHCGPLLDSSSLPCSLHEFAAAAFTGSILPRLFPFLEFVNAFLVASGLNHYLFTIRATTTTHEFDRPRWHTDELFFSDGNLPGTQLGHSSQYEHGRSATAFFGTNWKICTAFLGPPTLFIPREHQSCAREKQRLIQKAASTNHACLSIRCVGCASAADVVREKLATALAQSGIETAMPGECTLFRIGRDSGAVHSEPSMSGNQHGRIFVNVVPGTKEELRRLMERWGMEFPRQWWVGSHVLRAHTE</sequence>
<dbReference type="AlphaFoldDB" id="A0A0L0N4D3"/>
<dbReference type="Proteomes" id="UP000036947">
    <property type="component" value="Unassembled WGS sequence"/>
</dbReference>